<dbReference type="EMBL" id="HBFR01028297">
    <property type="protein sequence ID" value="CAD8893327.1"/>
    <property type="molecule type" value="Transcribed_RNA"/>
</dbReference>
<evidence type="ECO:0000256" key="1">
    <source>
        <dbReference type="SAM" id="MobiDB-lite"/>
    </source>
</evidence>
<feature type="region of interest" description="Disordered" evidence="1">
    <location>
        <begin position="369"/>
        <end position="390"/>
    </location>
</feature>
<reference evidence="2" key="1">
    <citation type="submission" date="2021-01" db="EMBL/GenBank/DDBJ databases">
        <authorList>
            <person name="Corre E."/>
            <person name="Pelletier E."/>
            <person name="Niang G."/>
            <person name="Scheremetjew M."/>
            <person name="Finn R."/>
            <person name="Kale V."/>
            <person name="Holt S."/>
            <person name="Cochrane G."/>
            <person name="Meng A."/>
            <person name="Brown T."/>
            <person name="Cohen L."/>
        </authorList>
    </citation>
    <scope>NUCLEOTIDE SEQUENCE</scope>
    <source>
        <strain evidence="2">308</strain>
    </source>
</reference>
<name>A0A7S1BPY6_9STRA</name>
<organism evidence="2">
    <name type="scientific">Corethron hystrix</name>
    <dbReference type="NCBI Taxonomy" id="216773"/>
    <lineage>
        <taxon>Eukaryota</taxon>
        <taxon>Sar</taxon>
        <taxon>Stramenopiles</taxon>
        <taxon>Ochrophyta</taxon>
        <taxon>Bacillariophyta</taxon>
        <taxon>Coscinodiscophyceae</taxon>
        <taxon>Corethrophycidae</taxon>
        <taxon>Corethrales</taxon>
        <taxon>Corethraceae</taxon>
        <taxon>Corethron</taxon>
    </lineage>
</organism>
<sequence length="994" mass="112665">MRPFADSTTLLSHKGTLNRISEVNASTNCAVIQKNPVYTNDDRRTCNEVKEANSVLEKNSIISGKNDATSTESRVPLNYLNSKPTDSSHVTVLGSPVNLSDLNRLLDTNQRNEVLDAYKSRKREPLLMNSTTKLCNDNTDEMRKQWEAINECTMDGTFLQRKTDKEKQWDGVSEVTIDAALRNKNSEMQKQSESVSDVTMDAELQQKVELRKKAINRLDHGIKLLKLKKINENNSSQGTIENKSCCLTTNEIPSNKSAEGKAFKCIVESDVRFTQSKKQGIYFNDCIQQKEKSGYIDALSPLQNKKGAQWNVKKAQLHDGLTQFANIEYSCASEAKTEQDGVSVQSNRNRVEGKDQIETEYKDVLTHLEHKKDVKKSNNKTGQSETKSERFETSDHLDYIKNIKIKDKYSKDNKTMAAALMQNVELRGEAINKLDHGMKSLQLEEIIDTNLSHGATDNESCCLTTNGIRNKGVEVKHDDVSVQSSRKEVDEANQMITKYEDILTYVNHKEDAKKSHDEAEHFNDSNQFEHVEYANIKSNISKCNDTSAQLEHTKDAWVIEKNRTSIEVTIPNLESSSKTQLKVCDSKYKMDICNKDSSAEQESDTSMIKGDLGSKICLQNIKSDKLSMTDTKDNDRHDSINISPVSVASNVCNFFQRLQKNGRSHNLVRNTDSPSSHLFENVSNANVKNNIRPYGSFPKICNTSHLLETSDPTSAHAVTESSIEVDGTKQLLHANEEKTDFKNNCSNSSQLQEQQSLMKKIDVMKKILSFSKTLQNKNTKRSRGAMKKKTSFDIFFETDKVGNPECSIEIPSAILRKIPISYDKKDIKNSASEGKLCSYEEKAELKSHLSERLCQQQQQEQVVNVNTSEAECGLNEGKKCNKKYLEKNQQKQLQEISKMKCSAADNTQLNAVEKKHSYDIIFDTADIENPDFPFEVPNIVLRNTPFVDKEMTNENIFEEEVLFQEQKLTILEPFFQAMDKVCLFDDEITNFQTK</sequence>
<dbReference type="AlphaFoldDB" id="A0A7S1BPY6"/>
<proteinExistence type="predicted"/>
<accession>A0A7S1BPY6</accession>
<evidence type="ECO:0000313" key="2">
    <source>
        <dbReference type="EMBL" id="CAD8893327.1"/>
    </source>
</evidence>
<gene>
    <name evidence="2" type="ORF">CHYS00102_LOCUS20536</name>
</gene>
<protein>
    <submittedName>
        <fullName evidence="2">Uncharacterized protein</fullName>
    </submittedName>
</protein>